<proteinExistence type="predicted"/>
<evidence type="ECO:0000313" key="1">
    <source>
        <dbReference type="EMBL" id="TDO43104.1"/>
    </source>
</evidence>
<evidence type="ECO:0000313" key="2">
    <source>
        <dbReference type="Proteomes" id="UP000295388"/>
    </source>
</evidence>
<gene>
    <name evidence="1" type="ORF">EV643_11937</name>
</gene>
<accession>A0A4R6K1N0</accession>
<name>A0A4R6K1N0_9ACTN</name>
<dbReference type="AlphaFoldDB" id="A0A4R6K1N0"/>
<dbReference type="EMBL" id="SNWQ01000019">
    <property type="protein sequence ID" value="TDO43104.1"/>
    <property type="molecule type" value="Genomic_DNA"/>
</dbReference>
<keyword evidence="2" id="KW-1185">Reference proteome</keyword>
<organism evidence="1 2">
    <name type="scientific">Kribbella caucasensis</name>
    <dbReference type="NCBI Taxonomy" id="2512215"/>
    <lineage>
        <taxon>Bacteria</taxon>
        <taxon>Bacillati</taxon>
        <taxon>Actinomycetota</taxon>
        <taxon>Actinomycetes</taxon>
        <taxon>Propionibacteriales</taxon>
        <taxon>Kribbellaceae</taxon>
        <taxon>Kribbella</taxon>
    </lineage>
</organism>
<protein>
    <submittedName>
        <fullName evidence="1">Uncharacterized protein</fullName>
    </submittedName>
</protein>
<reference evidence="1 2" key="1">
    <citation type="submission" date="2019-03" db="EMBL/GenBank/DDBJ databases">
        <title>Genomic Encyclopedia of Type Strains, Phase III (KMG-III): the genomes of soil and plant-associated and newly described type strains.</title>
        <authorList>
            <person name="Whitman W."/>
        </authorList>
    </citation>
    <scope>NUCLEOTIDE SEQUENCE [LARGE SCALE GENOMIC DNA]</scope>
    <source>
        <strain evidence="1 2">VKM Ac-2527</strain>
    </source>
</reference>
<sequence length="43" mass="5222">MFSTESVKAEVDYRRQRLARDYRRSARQSGNRRHLVHLFTKKA</sequence>
<comment type="caution">
    <text evidence="1">The sequence shown here is derived from an EMBL/GenBank/DDBJ whole genome shotgun (WGS) entry which is preliminary data.</text>
</comment>
<dbReference type="Proteomes" id="UP000295388">
    <property type="component" value="Unassembled WGS sequence"/>
</dbReference>
<dbReference type="RefSeq" id="WP_255513061.1">
    <property type="nucleotide sequence ID" value="NZ_SNWQ01000019.1"/>
</dbReference>